<dbReference type="SUPFAM" id="SSF81296">
    <property type="entry name" value="E set domains"/>
    <property type="match status" value="1"/>
</dbReference>
<name>A0A443RSS6_9ACAR</name>
<evidence type="ECO:0000313" key="3">
    <source>
        <dbReference type="Proteomes" id="UP000288716"/>
    </source>
</evidence>
<sequence length="86" mass="9681">MDTKDLKFQIWGKVAGTTAKVPFPVEPNDACRWGVNCPVKKSEKYNFKPQVFIERVFPRTKVTMGIEIIANNKTKVACAIVPVQIT</sequence>
<dbReference type="InterPro" id="IPR003172">
    <property type="entry name" value="ML_dom"/>
</dbReference>
<dbReference type="InterPro" id="IPR014756">
    <property type="entry name" value="Ig_E-set"/>
</dbReference>
<dbReference type="VEuPathDB" id="VectorBase:LDEU013811"/>
<dbReference type="AlphaFoldDB" id="A0A443RSS6"/>
<feature type="domain" description="MD-2-related lipid-recognition" evidence="1">
    <location>
        <begin position="3"/>
        <end position="85"/>
    </location>
</feature>
<dbReference type="OrthoDB" id="6332846at2759"/>
<feature type="non-terminal residue" evidence="2">
    <location>
        <position position="1"/>
    </location>
</feature>
<gene>
    <name evidence="2" type="ORF">B4U80_14659</name>
</gene>
<proteinExistence type="predicted"/>
<evidence type="ECO:0000259" key="1">
    <source>
        <dbReference type="Pfam" id="PF02221"/>
    </source>
</evidence>
<dbReference type="Proteomes" id="UP000288716">
    <property type="component" value="Unassembled WGS sequence"/>
</dbReference>
<keyword evidence="3" id="KW-1185">Reference proteome</keyword>
<reference evidence="2 3" key="1">
    <citation type="journal article" date="2018" name="Gigascience">
        <title>Genomes of trombidid mites reveal novel predicted allergens and laterally-transferred genes associated with secondary metabolism.</title>
        <authorList>
            <person name="Dong X."/>
            <person name="Chaisiri K."/>
            <person name="Xia D."/>
            <person name="Armstrong S.D."/>
            <person name="Fang Y."/>
            <person name="Donnelly M.J."/>
            <person name="Kadowaki T."/>
            <person name="McGarry J.W."/>
            <person name="Darby A.C."/>
            <person name="Makepeace B.L."/>
        </authorList>
    </citation>
    <scope>NUCLEOTIDE SEQUENCE [LARGE SCALE GENOMIC DNA]</scope>
    <source>
        <strain evidence="2">UoL-UT</strain>
    </source>
</reference>
<protein>
    <submittedName>
        <fullName evidence="2">Protein NPC2-like protein</fullName>
    </submittedName>
</protein>
<dbReference type="Gene3D" id="2.60.40.770">
    <property type="match status" value="1"/>
</dbReference>
<evidence type="ECO:0000313" key="2">
    <source>
        <dbReference type="EMBL" id="RWS18229.1"/>
    </source>
</evidence>
<accession>A0A443RSS6</accession>
<comment type="caution">
    <text evidence="2">The sequence shown here is derived from an EMBL/GenBank/DDBJ whole genome shotgun (WGS) entry which is preliminary data.</text>
</comment>
<organism evidence="2 3">
    <name type="scientific">Leptotrombidium deliense</name>
    <dbReference type="NCBI Taxonomy" id="299467"/>
    <lineage>
        <taxon>Eukaryota</taxon>
        <taxon>Metazoa</taxon>
        <taxon>Ecdysozoa</taxon>
        <taxon>Arthropoda</taxon>
        <taxon>Chelicerata</taxon>
        <taxon>Arachnida</taxon>
        <taxon>Acari</taxon>
        <taxon>Acariformes</taxon>
        <taxon>Trombidiformes</taxon>
        <taxon>Prostigmata</taxon>
        <taxon>Anystina</taxon>
        <taxon>Parasitengona</taxon>
        <taxon>Trombiculoidea</taxon>
        <taxon>Trombiculidae</taxon>
        <taxon>Leptotrombidium</taxon>
    </lineage>
</organism>
<dbReference type="EMBL" id="NCKV01043341">
    <property type="protein sequence ID" value="RWS18229.1"/>
    <property type="molecule type" value="Genomic_DNA"/>
</dbReference>
<dbReference type="Pfam" id="PF02221">
    <property type="entry name" value="E1_DerP2_DerF2"/>
    <property type="match status" value="1"/>
</dbReference>